<dbReference type="Pfam" id="PF13561">
    <property type="entry name" value="adh_short_C2"/>
    <property type="match status" value="1"/>
</dbReference>
<dbReference type="RefSeq" id="WP_276646340.1">
    <property type="nucleotide sequence ID" value="NZ_JAAYSM010000055.1"/>
</dbReference>
<keyword evidence="3" id="KW-0520">NAD</keyword>
<dbReference type="CDD" id="cd05233">
    <property type="entry name" value="SDR_c"/>
    <property type="match status" value="1"/>
</dbReference>
<evidence type="ECO:0000259" key="4">
    <source>
        <dbReference type="SMART" id="SM00822"/>
    </source>
</evidence>
<dbReference type="SUPFAM" id="SSF51735">
    <property type="entry name" value="NAD(P)-binding Rossmann-fold domains"/>
    <property type="match status" value="1"/>
</dbReference>
<dbReference type="PRINTS" id="PR00081">
    <property type="entry name" value="GDHRDH"/>
</dbReference>
<dbReference type="GO" id="GO:0016491">
    <property type="term" value="F:oxidoreductase activity"/>
    <property type="evidence" value="ECO:0007669"/>
    <property type="project" value="UniProtKB-KW"/>
</dbReference>
<dbReference type="Proteomes" id="UP000541058">
    <property type="component" value="Unassembled WGS sequence"/>
</dbReference>
<sequence>MINLDFQQDVAIVTGGAQGIGRAVVEGILNGGGKVIIADINEKLGLETKEELGENVSFYKLDLGDTQGTIDVIHQIIEDFGKIDVLVNSGGIVSTKPFEDLSVEEFERVIRINLMGTYATNTAVYDHFKNNNGGRIVNVSSVAGKIGGGLLGTSAYATSKAGVNGLTKAVAKEGGKYGIRCNAVCPSYTLTPMTKELKEDKDKGDLVIASIPLGRPAEPNEIAQMILFFASKEASFVTGEIGDVDGGITLDG</sequence>
<evidence type="ECO:0000313" key="6">
    <source>
        <dbReference type="Proteomes" id="UP000541058"/>
    </source>
</evidence>
<keyword evidence="2" id="KW-0560">Oxidoreductase</keyword>
<comment type="similarity">
    <text evidence="1">Belongs to the short-chain dehydrogenases/reductases (SDR) family.</text>
</comment>
<evidence type="ECO:0000256" key="1">
    <source>
        <dbReference type="ARBA" id="ARBA00006484"/>
    </source>
</evidence>
<dbReference type="SMART" id="SM00822">
    <property type="entry name" value="PKS_KR"/>
    <property type="match status" value="1"/>
</dbReference>
<accession>A0A7X8C247</accession>
<dbReference type="PROSITE" id="PS00061">
    <property type="entry name" value="ADH_SHORT"/>
    <property type="match status" value="1"/>
</dbReference>
<reference evidence="5 6" key="1">
    <citation type="journal article" date="2020" name="Biotechnol. Biofuels">
        <title>New insights from the biogas microbiome by comprehensive genome-resolved metagenomics of nearly 1600 species originating from multiple anaerobic digesters.</title>
        <authorList>
            <person name="Campanaro S."/>
            <person name="Treu L."/>
            <person name="Rodriguez-R L.M."/>
            <person name="Kovalovszki A."/>
            <person name="Ziels R.M."/>
            <person name="Maus I."/>
            <person name="Zhu X."/>
            <person name="Kougias P.G."/>
            <person name="Basile A."/>
            <person name="Luo G."/>
            <person name="Schluter A."/>
            <person name="Konstantinidis K.T."/>
            <person name="Angelidaki I."/>
        </authorList>
    </citation>
    <scope>NUCLEOTIDE SEQUENCE [LARGE SCALE GENOMIC DNA]</scope>
    <source>
        <strain evidence="5">AS23ysBPME_34</strain>
    </source>
</reference>
<dbReference type="PANTHER" id="PTHR24321">
    <property type="entry name" value="DEHYDROGENASES, SHORT CHAIN"/>
    <property type="match status" value="1"/>
</dbReference>
<dbReference type="PANTHER" id="PTHR24321:SF8">
    <property type="entry name" value="ESTRADIOL 17-BETA-DEHYDROGENASE 8-RELATED"/>
    <property type="match status" value="1"/>
</dbReference>
<dbReference type="Gene3D" id="3.40.50.720">
    <property type="entry name" value="NAD(P)-binding Rossmann-like Domain"/>
    <property type="match status" value="1"/>
</dbReference>
<dbReference type="InterPro" id="IPR036291">
    <property type="entry name" value="NAD(P)-bd_dom_sf"/>
</dbReference>
<name>A0A7X8C247_9LACT</name>
<gene>
    <name evidence="5" type="ORF">GX355_01850</name>
</gene>
<dbReference type="InterPro" id="IPR002347">
    <property type="entry name" value="SDR_fam"/>
</dbReference>
<evidence type="ECO:0000313" key="5">
    <source>
        <dbReference type="EMBL" id="NLJ17581.1"/>
    </source>
</evidence>
<proteinExistence type="inferred from homology"/>
<dbReference type="InterPro" id="IPR057326">
    <property type="entry name" value="KR_dom"/>
</dbReference>
<dbReference type="GO" id="GO:0008206">
    <property type="term" value="P:bile acid metabolic process"/>
    <property type="evidence" value="ECO:0007669"/>
    <property type="project" value="UniProtKB-ARBA"/>
</dbReference>
<dbReference type="PRINTS" id="PR00080">
    <property type="entry name" value="SDRFAMILY"/>
</dbReference>
<dbReference type="InterPro" id="IPR020904">
    <property type="entry name" value="Sc_DH/Rdtase_CS"/>
</dbReference>
<dbReference type="AlphaFoldDB" id="A0A7X8C247"/>
<protein>
    <submittedName>
        <fullName evidence="5">SDR family oxidoreductase</fullName>
    </submittedName>
</protein>
<organism evidence="5 6">
    <name type="scientific">Globicatella sulfidifaciens</name>
    <dbReference type="NCBI Taxonomy" id="136093"/>
    <lineage>
        <taxon>Bacteria</taxon>
        <taxon>Bacillati</taxon>
        <taxon>Bacillota</taxon>
        <taxon>Bacilli</taxon>
        <taxon>Lactobacillales</taxon>
        <taxon>Aerococcaceae</taxon>
        <taxon>Globicatella</taxon>
    </lineage>
</organism>
<dbReference type="EMBL" id="JAAYSM010000055">
    <property type="protein sequence ID" value="NLJ17581.1"/>
    <property type="molecule type" value="Genomic_DNA"/>
</dbReference>
<comment type="caution">
    <text evidence="5">The sequence shown here is derived from an EMBL/GenBank/DDBJ whole genome shotgun (WGS) entry which is preliminary data.</text>
</comment>
<dbReference type="FunFam" id="3.40.50.720:FF:000084">
    <property type="entry name" value="Short-chain dehydrogenase reductase"/>
    <property type="match status" value="1"/>
</dbReference>
<evidence type="ECO:0000256" key="2">
    <source>
        <dbReference type="ARBA" id="ARBA00023002"/>
    </source>
</evidence>
<evidence type="ECO:0000256" key="3">
    <source>
        <dbReference type="ARBA" id="ARBA00023027"/>
    </source>
</evidence>
<feature type="domain" description="Ketoreductase" evidence="4">
    <location>
        <begin position="9"/>
        <end position="187"/>
    </location>
</feature>